<dbReference type="Gene3D" id="1.25.40.10">
    <property type="entry name" value="Tetratricopeptide repeat domain"/>
    <property type="match status" value="4"/>
</dbReference>
<dbReference type="Pfam" id="PF13432">
    <property type="entry name" value="TPR_16"/>
    <property type="match status" value="2"/>
</dbReference>
<organism evidence="2 3">
    <name type="scientific">Fodinibius halophilus</name>
    <dbReference type="NCBI Taxonomy" id="1736908"/>
    <lineage>
        <taxon>Bacteria</taxon>
        <taxon>Pseudomonadati</taxon>
        <taxon>Balneolota</taxon>
        <taxon>Balneolia</taxon>
        <taxon>Balneolales</taxon>
        <taxon>Balneolaceae</taxon>
        <taxon>Fodinibius</taxon>
    </lineage>
</organism>
<sequence>MGMKIVSSNNFTFVACNLLALLFLVVNLKAQDRQMVEESTRINAQSAYIDGLAAFENEDYQHALDLLKAAYVKLPDHPGVNYALADAYLMMNDVTNAEYYGKQAVKLAPRNPWYRLKLARLYRDQGKNKTAVTELTDALEYNPHNETLLHELAQSYSDLGQLNEANKVYNKLLFLKGEDLNVRLERLRNFNDLGMQDSAITELKKIRDLNPNNIATLRVLSNHYKMIGQMAEAKEVLNNALQINERDSKTLLMLSNIYIEQAQWDSLSTFLSNTIADSLIATSTKINLAKYLYSNYKNDRKNRELQKTTATVLKKLMYSEPNSGSAQSLAADFFTQTGQTELALQAYEKATELAPTNGTAWQKRLQLLLRKGEIKKAIAIGEEATKAVPQEPIILYFLGSAHLSDQNYQEAITYLDKAKELPIRRSLKANILGALANTYAALKQWNKAFPHYEKALKIQPKNPGFLNNYAYYLSLQKRKLDQARKMAQKAIKIAPNNPSYLDTLGWIYFQQGEYKKAEEYIRASLDTGQASAEVMEHMGDVLQKLGKLSQARQWWQKAFNKDSTRTHLKDKIPANGE</sequence>
<reference evidence="2 3" key="1">
    <citation type="submission" date="2020-02" db="EMBL/GenBank/DDBJ databases">
        <title>Aliifodinibius halophilus 2W32, complete genome.</title>
        <authorList>
            <person name="Li Y."/>
            <person name="Wu S."/>
        </authorList>
    </citation>
    <scope>NUCLEOTIDE SEQUENCE [LARGE SCALE GENOMIC DNA]</scope>
    <source>
        <strain evidence="2 3">2W32</strain>
    </source>
</reference>
<dbReference type="PANTHER" id="PTHR12558">
    <property type="entry name" value="CELL DIVISION CYCLE 16,23,27"/>
    <property type="match status" value="1"/>
</dbReference>
<dbReference type="RefSeq" id="WP_205720186.1">
    <property type="nucleotide sequence ID" value="NZ_JAALLS010000016.1"/>
</dbReference>
<evidence type="ECO:0000313" key="3">
    <source>
        <dbReference type="Proteomes" id="UP000479132"/>
    </source>
</evidence>
<accession>A0A6M1TL00</accession>
<feature type="repeat" description="TPR" evidence="1">
    <location>
        <begin position="112"/>
        <end position="145"/>
    </location>
</feature>
<dbReference type="Pfam" id="PF13181">
    <property type="entry name" value="TPR_8"/>
    <property type="match status" value="1"/>
</dbReference>
<dbReference type="SUPFAM" id="SSF48452">
    <property type="entry name" value="TPR-like"/>
    <property type="match status" value="3"/>
</dbReference>
<dbReference type="Proteomes" id="UP000479132">
    <property type="component" value="Unassembled WGS sequence"/>
</dbReference>
<dbReference type="Pfam" id="PF14559">
    <property type="entry name" value="TPR_19"/>
    <property type="match status" value="1"/>
</dbReference>
<dbReference type="SMART" id="SM00028">
    <property type="entry name" value="TPR"/>
    <property type="match status" value="12"/>
</dbReference>
<protein>
    <submittedName>
        <fullName evidence="2">Tetratricopeptide repeat protein</fullName>
    </submittedName>
</protein>
<evidence type="ECO:0000313" key="2">
    <source>
        <dbReference type="EMBL" id="NGP89150.1"/>
    </source>
</evidence>
<dbReference type="PROSITE" id="PS50005">
    <property type="entry name" value="TPR"/>
    <property type="match status" value="3"/>
</dbReference>
<proteinExistence type="predicted"/>
<dbReference type="InterPro" id="IPR011990">
    <property type="entry name" value="TPR-like_helical_dom_sf"/>
</dbReference>
<feature type="repeat" description="TPR" evidence="1">
    <location>
        <begin position="324"/>
        <end position="357"/>
    </location>
</feature>
<dbReference type="EMBL" id="JAALLS010000016">
    <property type="protein sequence ID" value="NGP89150.1"/>
    <property type="molecule type" value="Genomic_DNA"/>
</dbReference>
<dbReference type="AlphaFoldDB" id="A0A6M1TL00"/>
<keyword evidence="3" id="KW-1185">Reference proteome</keyword>
<keyword evidence="1" id="KW-0802">TPR repeat</keyword>
<dbReference type="PROSITE" id="PS51257">
    <property type="entry name" value="PROKAR_LIPOPROTEIN"/>
    <property type="match status" value="1"/>
</dbReference>
<feature type="repeat" description="TPR" evidence="1">
    <location>
        <begin position="429"/>
        <end position="462"/>
    </location>
</feature>
<comment type="caution">
    <text evidence="2">The sequence shown here is derived from an EMBL/GenBank/DDBJ whole genome shotgun (WGS) entry which is preliminary data.</text>
</comment>
<dbReference type="InterPro" id="IPR019734">
    <property type="entry name" value="TPR_rpt"/>
</dbReference>
<gene>
    <name evidence="2" type="ORF">G3569_12385</name>
</gene>
<evidence type="ECO:0000256" key="1">
    <source>
        <dbReference type="PROSITE-ProRule" id="PRU00339"/>
    </source>
</evidence>
<name>A0A6M1TL00_9BACT</name>
<dbReference type="PANTHER" id="PTHR12558:SF13">
    <property type="entry name" value="CELL DIVISION CYCLE PROTEIN 27 HOMOLOG"/>
    <property type="match status" value="1"/>
</dbReference>
<dbReference type="Pfam" id="PF13424">
    <property type="entry name" value="TPR_12"/>
    <property type="match status" value="1"/>
</dbReference>